<dbReference type="Proteomes" id="UP000031668">
    <property type="component" value="Unassembled WGS sequence"/>
</dbReference>
<keyword evidence="3" id="KW-1185">Reference proteome</keyword>
<evidence type="ECO:0000313" key="2">
    <source>
        <dbReference type="EMBL" id="KII72001.1"/>
    </source>
</evidence>
<feature type="transmembrane region" description="Helical" evidence="1">
    <location>
        <begin position="157"/>
        <end position="180"/>
    </location>
</feature>
<evidence type="ECO:0000256" key="1">
    <source>
        <dbReference type="SAM" id="Phobius"/>
    </source>
</evidence>
<name>A0A0C2MXB9_THEKT</name>
<organism evidence="2 3">
    <name type="scientific">Thelohanellus kitauei</name>
    <name type="common">Myxosporean</name>
    <dbReference type="NCBI Taxonomy" id="669202"/>
    <lineage>
        <taxon>Eukaryota</taxon>
        <taxon>Metazoa</taxon>
        <taxon>Cnidaria</taxon>
        <taxon>Myxozoa</taxon>
        <taxon>Myxosporea</taxon>
        <taxon>Bivalvulida</taxon>
        <taxon>Platysporina</taxon>
        <taxon>Myxobolidae</taxon>
        <taxon>Thelohanellus</taxon>
    </lineage>
</organism>
<keyword evidence="1" id="KW-1133">Transmembrane helix</keyword>
<accession>A0A0C2MXB9</accession>
<comment type="caution">
    <text evidence="2">The sequence shown here is derived from an EMBL/GenBank/DDBJ whole genome shotgun (WGS) entry which is preliminary data.</text>
</comment>
<dbReference type="EMBL" id="JWZT01001472">
    <property type="protein sequence ID" value="KII72001.1"/>
    <property type="molecule type" value="Genomic_DNA"/>
</dbReference>
<dbReference type="AlphaFoldDB" id="A0A0C2MXB9"/>
<reference evidence="2 3" key="1">
    <citation type="journal article" date="2014" name="Genome Biol. Evol.">
        <title>The genome of the myxosporean Thelohanellus kitauei shows adaptations to nutrient acquisition within its fish host.</title>
        <authorList>
            <person name="Yang Y."/>
            <person name="Xiong J."/>
            <person name="Zhou Z."/>
            <person name="Huo F."/>
            <person name="Miao W."/>
            <person name="Ran C."/>
            <person name="Liu Y."/>
            <person name="Zhang J."/>
            <person name="Feng J."/>
            <person name="Wang M."/>
            <person name="Wang M."/>
            <person name="Wang L."/>
            <person name="Yao B."/>
        </authorList>
    </citation>
    <scope>NUCLEOTIDE SEQUENCE [LARGE SCALE GENOMIC DNA]</scope>
    <source>
        <strain evidence="2">Wuqing</strain>
    </source>
</reference>
<gene>
    <name evidence="2" type="ORF">RF11_00780</name>
</gene>
<keyword evidence="1" id="KW-0812">Transmembrane</keyword>
<proteinExistence type="predicted"/>
<protein>
    <submittedName>
        <fullName evidence="2">Uncharacterized protein</fullName>
    </submittedName>
</protein>
<evidence type="ECO:0000313" key="3">
    <source>
        <dbReference type="Proteomes" id="UP000031668"/>
    </source>
</evidence>
<sequence>MEFKHSYLIIELKWSGGDDKRFEITCKSVDLGNDIVVSDFIIYFCDTTQNFMKNFSIVRKWVLNKNTRLAFENLTFIVYLDSSKESSFKFALTKIYIKPNCTNRIVKIKPSKDTKFETGISLIDMFDFSKSGFTDNYIANNACPITHTLQNILRNKVLWITVPVLFLIVTVIVAIKLGVLKKQQVTRQQRSPEIYKPAPVHLCTDYTRITNVKGSTYF</sequence>
<keyword evidence="1" id="KW-0472">Membrane</keyword>